<comment type="catalytic activity">
    <reaction evidence="7">
        <text>a 2-hydroxy-3-methyl fatty acyl-CoA = a 2-methyl-branched fatty aldehyde + formyl-CoA</text>
        <dbReference type="Rhea" id="RHEA:25375"/>
        <dbReference type="ChEBI" id="CHEBI:49188"/>
        <dbReference type="ChEBI" id="CHEBI:57376"/>
        <dbReference type="ChEBI" id="CHEBI:58783"/>
        <dbReference type="EC" id="4.1.2.63"/>
    </reaction>
    <physiologicalReaction direction="left-to-right" evidence="7">
        <dbReference type="Rhea" id="RHEA:25376"/>
    </physiologicalReaction>
</comment>
<evidence type="ECO:0000256" key="9">
    <source>
        <dbReference type="ARBA" id="ARBA00044518"/>
    </source>
</evidence>
<dbReference type="Pfam" id="PF02776">
    <property type="entry name" value="TPP_enzyme_N"/>
    <property type="match status" value="1"/>
</dbReference>
<dbReference type="GO" id="GO:0030976">
    <property type="term" value="F:thiamine pyrophosphate binding"/>
    <property type="evidence" value="ECO:0007669"/>
    <property type="project" value="InterPro"/>
</dbReference>
<dbReference type="SUPFAM" id="SSF52518">
    <property type="entry name" value="Thiamin diphosphate-binding fold (THDP-binding)"/>
    <property type="match status" value="2"/>
</dbReference>
<comment type="similarity">
    <text evidence="2 10">Belongs to the TPP enzyme family.</text>
</comment>
<evidence type="ECO:0000256" key="7">
    <source>
        <dbReference type="ARBA" id="ARBA00044451"/>
    </source>
</evidence>
<accession>A0A438I6M5</accession>
<evidence type="ECO:0000256" key="1">
    <source>
        <dbReference type="ARBA" id="ARBA00001964"/>
    </source>
</evidence>
<dbReference type="SUPFAM" id="SSF52467">
    <property type="entry name" value="DHS-like NAD/FAD-binding domain"/>
    <property type="match status" value="1"/>
</dbReference>
<comment type="caution">
    <text evidence="14">The sequence shown here is derived from an EMBL/GenBank/DDBJ whole genome shotgun (WGS) entry which is preliminary data.</text>
</comment>
<name>A0A438I6M5_VITVI</name>
<dbReference type="Pfam" id="PF00205">
    <property type="entry name" value="TPP_enzyme_M"/>
    <property type="match status" value="1"/>
</dbReference>
<dbReference type="FunFam" id="3.40.50.1220:FF:000099">
    <property type="entry name" value="2-hydroxyphytanoyl-CoA lyase, putative"/>
    <property type="match status" value="1"/>
</dbReference>
<dbReference type="PANTHER" id="PTHR43710">
    <property type="entry name" value="2-HYDROXYACYL-COA LYASE"/>
    <property type="match status" value="1"/>
</dbReference>
<dbReference type="AlphaFoldDB" id="A0A438I6M5"/>
<dbReference type="InterPro" id="IPR011766">
    <property type="entry name" value="TPP_enzyme_TPP-bd"/>
</dbReference>
<sequence length="362" mass="38919">MADSDRKIHDSQTLVDDNLLTAKAFTAAGVTHMFGVLGIPVTSFASRAVSIGILFLAFHNEQSAGYAASAYDYLTGKPDLLLIVSSPSCVHGLVGLSNAAANTWPMVMISGSCDQADFDRGDFQELDQVAAVEPFSKFSAKATDISQIPKSVFKVLDQALSGRPDGCYFDLPTDVLHQTVSQSEAKSLLAAVENSRTKPQSPSVEPSLIEKAVSLLRQAKRPLIVFRKEVAFARVENSIKTLVESTGIPFLPTPMGKGLFPDMHELDRTTLLFGEVSSMGQGHFKEDAILEVGSPAPILILEVRRSVLIQTEPRTRLDARTWGTMGVGLGCYIVAVVASHDRLVVAVEGDSGFGFSAMEVEV</sequence>
<dbReference type="InterPro" id="IPR029035">
    <property type="entry name" value="DHS-like_NAD/FAD-binding_dom"/>
</dbReference>
<feature type="domain" description="Thiamine pyrophosphate enzyme central" evidence="11">
    <location>
        <begin position="209"/>
        <end position="269"/>
    </location>
</feature>
<dbReference type="Gene3D" id="3.40.50.1220">
    <property type="entry name" value="TPP-binding domain"/>
    <property type="match status" value="1"/>
</dbReference>
<evidence type="ECO:0000256" key="4">
    <source>
        <dbReference type="ARBA" id="ARBA00022842"/>
    </source>
</evidence>
<evidence type="ECO:0000259" key="11">
    <source>
        <dbReference type="Pfam" id="PF00205"/>
    </source>
</evidence>
<keyword evidence="4" id="KW-0460">Magnesium</keyword>
<dbReference type="PANTHER" id="PTHR43710:SF2">
    <property type="entry name" value="2-HYDROXYACYL-COA LYASE 1"/>
    <property type="match status" value="1"/>
</dbReference>
<dbReference type="InterPro" id="IPR012000">
    <property type="entry name" value="Thiamin_PyroP_enz_cen_dom"/>
</dbReference>
<evidence type="ECO:0000256" key="10">
    <source>
        <dbReference type="RuleBase" id="RU362132"/>
    </source>
</evidence>
<dbReference type="GO" id="GO:0106359">
    <property type="term" value="F:2-hydroxyacyl-CoA lyase activity"/>
    <property type="evidence" value="ECO:0007669"/>
    <property type="project" value="UniProtKB-EC"/>
</dbReference>
<keyword evidence="3" id="KW-0479">Metal-binding</keyword>
<dbReference type="CDD" id="cd07035">
    <property type="entry name" value="TPP_PYR_POX_like"/>
    <property type="match status" value="1"/>
</dbReference>
<dbReference type="GO" id="GO:0000287">
    <property type="term" value="F:magnesium ion binding"/>
    <property type="evidence" value="ECO:0007669"/>
    <property type="project" value="InterPro"/>
</dbReference>
<comment type="catalytic activity">
    <reaction evidence="8">
        <text>an (R)-2-hydroxy-long-chain-fatty acyl-CoA = a long-chain fatty aldehyde + formyl-CoA</text>
        <dbReference type="Rhea" id="RHEA:67444"/>
        <dbReference type="ChEBI" id="CHEBI:17176"/>
        <dbReference type="ChEBI" id="CHEBI:57376"/>
        <dbReference type="ChEBI" id="CHEBI:170012"/>
        <dbReference type="EC" id="4.1.2.63"/>
    </reaction>
    <physiologicalReaction direction="left-to-right" evidence="8">
        <dbReference type="Rhea" id="RHEA:67445"/>
    </physiologicalReaction>
</comment>
<dbReference type="EC" id="4.1.2.63" evidence="9"/>
<keyword evidence="6 14" id="KW-0456">Lyase</keyword>
<dbReference type="Gene3D" id="3.40.50.970">
    <property type="match status" value="2"/>
</dbReference>
<organism evidence="14 15">
    <name type="scientific">Vitis vinifera</name>
    <name type="common">Grape</name>
    <dbReference type="NCBI Taxonomy" id="29760"/>
    <lineage>
        <taxon>Eukaryota</taxon>
        <taxon>Viridiplantae</taxon>
        <taxon>Streptophyta</taxon>
        <taxon>Embryophyta</taxon>
        <taxon>Tracheophyta</taxon>
        <taxon>Spermatophyta</taxon>
        <taxon>Magnoliopsida</taxon>
        <taxon>eudicotyledons</taxon>
        <taxon>Gunneridae</taxon>
        <taxon>Pentapetalae</taxon>
        <taxon>rosids</taxon>
        <taxon>Vitales</taxon>
        <taxon>Vitaceae</taxon>
        <taxon>Viteae</taxon>
        <taxon>Vitis</taxon>
    </lineage>
</organism>
<evidence type="ECO:0000256" key="8">
    <source>
        <dbReference type="ARBA" id="ARBA00044454"/>
    </source>
</evidence>
<comment type="cofactor">
    <cofactor evidence="1">
        <name>thiamine diphosphate</name>
        <dbReference type="ChEBI" id="CHEBI:58937"/>
    </cofactor>
</comment>
<dbReference type="InterPro" id="IPR012001">
    <property type="entry name" value="Thiamin_PyroP_enz_TPP-bd_dom"/>
</dbReference>
<evidence type="ECO:0000313" key="14">
    <source>
        <dbReference type="EMBL" id="RVW92366.1"/>
    </source>
</evidence>
<keyword evidence="5 10" id="KW-0786">Thiamine pyrophosphate</keyword>
<evidence type="ECO:0000256" key="2">
    <source>
        <dbReference type="ARBA" id="ARBA00007812"/>
    </source>
</evidence>
<feature type="domain" description="Thiamine pyrophosphate enzyme TPP-binding" evidence="12">
    <location>
        <begin position="310"/>
        <end position="360"/>
    </location>
</feature>
<dbReference type="FunFam" id="3.40.50.970:FF:000050">
    <property type="entry name" value="2-hydroxyacyl-CoA lyase"/>
    <property type="match status" value="1"/>
</dbReference>
<evidence type="ECO:0000256" key="5">
    <source>
        <dbReference type="ARBA" id="ARBA00023052"/>
    </source>
</evidence>
<feature type="domain" description="Thiamine pyrophosphate enzyme N-terminal TPP-binding" evidence="13">
    <location>
        <begin position="22"/>
        <end position="130"/>
    </location>
</feature>
<dbReference type="Proteomes" id="UP000288805">
    <property type="component" value="Unassembled WGS sequence"/>
</dbReference>
<proteinExistence type="inferred from homology"/>
<evidence type="ECO:0000256" key="6">
    <source>
        <dbReference type="ARBA" id="ARBA00023239"/>
    </source>
</evidence>
<evidence type="ECO:0000313" key="15">
    <source>
        <dbReference type="Proteomes" id="UP000288805"/>
    </source>
</evidence>
<evidence type="ECO:0000259" key="12">
    <source>
        <dbReference type="Pfam" id="PF02775"/>
    </source>
</evidence>
<dbReference type="Pfam" id="PF02775">
    <property type="entry name" value="TPP_enzyme_C"/>
    <property type="match status" value="1"/>
</dbReference>
<evidence type="ECO:0000259" key="13">
    <source>
        <dbReference type="Pfam" id="PF02776"/>
    </source>
</evidence>
<dbReference type="InterPro" id="IPR045025">
    <property type="entry name" value="HACL1-like"/>
</dbReference>
<protein>
    <recommendedName>
        <fullName evidence="9">2-hydroxyacyl-CoA lyase</fullName>
        <ecNumber evidence="9">4.1.2.63</ecNumber>
    </recommendedName>
</protein>
<reference evidence="14 15" key="1">
    <citation type="journal article" date="2018" name="PLoS Genet.">
        <title>Population sequencing reveals clonal diversity and ancestral inbreeding in the grapevine cultivar Chardonnay.</title>
        <authorList>
            <person name="Roach M.J."/>
            <person name="Johnson D.L."/>
            <person name="Bohlmann J."/>
            <person name="van Vuuren H.J."/>
            <person name="Jones S.J."/>
            <person name="Pretorius I.S."/>
            <person name="Schmidt S.A."/>
            <person name="Borneman A.R."/>
        </authorList>
    </citation>
    <scope>NUCLEOTIDE SEQUENCE [LARGE SCALE GENOMIC DNA]</scope>
    <source>
        <strain evidence="15">cv. Chardonnay</strain>
        <tissue evidence="14">Leaf</tissue>
    </source>
</reference>
<dbReference type="EMBL" id="QGNW01000138">
    <property type="protein sequence ID" value="RVW92366.1"/>
    <property type="molecule type" value="Genomic_DNA"/>
</dbReference>
<dbReference type="InterPro" id="IPR029061">
    <property type="entry name" value="THDP-binding"/>
</dbReference>
<evidence type="ECO:0000256" key="3">
    <source>
        <dbReference type="ARBA" id="ARBA00022723"/>
    </source>
</evidence>
<gene>
    <name evidence="14" type="primary">HACL_2</name>
    <name evidence="14" type="ORF">CK203_032508</name>
</gene>